<protein>
    <recommendedName>
        <fullName evidence="2">Peptidase metallopeptidase domain-containing protein</fullName>
    </recommendedName>
</protein>
<name>A0A1S9PGP9_9SPHI</name>
<keyword evidence="1" id="KW-0732">Signal</keyword>
<feature type="signal peptide" evidence="1">
    <location>
        <begin position="1"/>
        <end position="17"/>
    </location>
</feature>
<organism evidence="3 4">
    <name type="scientific">Mucilaginibacter pedocola</name>
    <dbReference type="NCBI Taxonomy" id="1792845"/>
    <lineage>
        <taxon>Bacteria</taxon>
        <taxon>Pseudomonadati</taxon>
        <taxon>Bacteroidota</taxon>
        <taxon>Sphingobacteriia</taxon>
        <taxon>Sphingobacteriales</taxon>
        <taxon>Sphingobacteriaceae</taxon>
        <taxon>Mucilaginibacter</taxon>
    </lineage>
</organism>
<evidence type="ECO:0000313" key="4">
    <source>
        <dbReference type="Proteomes" id="UP000189739"/>
    </source>
</evidence>
<dbReference type="InterPro" id="IPR006026">
    <property type="entry name" value="Peptidase_Metallo"/>
</dbReference>
<proteinExistence type="predicted"/>
<evidence type="ECO:0000259" key="2">
    <source>
        <dbReference type="SMART" id="SM00235"/>
    </source>
</evidence>
<dbReference type="Gene3D" id="3.40.390.10">
    <property type="entry name" value="Collagenase (Catalytic Domain)"/>
    <property type="match status" value="1"/>
</dbReference>
<dbReference type="STRING" id="1792845.BC343_26800"/>
<dbReference type="GO" id="GO:0006508">
    <property type="term" value="P:proteolysis"/>
    <property type="evidence" value="ECO:0007669"/>
    <property type="project" value="InterPro"/>
</dbReference>
<accession>A0A1S9PGP9</accession>
<dbReference type="RefSeq" id="WP_078347912.1">
    <property type="nucleotide sequence ID" value="NZ_MBTF01000009.1"/>
</dbReference>
<sequence length="296" mass="33072">MRKTYLTAALIVLIASACNKNQDAGMLAATETATDASTPPSDELDFAADAAIPHVCIDKFAGTEPIIMDKEDGGPQTEAVFLKGTKWENGKTLRVFFMNGSEFLQGKVMKYARAWVDYANIHFLKVDNKAQSDIRVGFKINGDKGSWSYFGTDAEKYRKGLQTMNFGWFNANTEEKEFSRTITHEFGHALGLGHEQLSPVEEINWDKPKVYDYYMGPPNNWTRAQVDANIFDKYKPSEVRNTKFDPLSIMQYPVPAELTTDGKAIGWNYYLSTKDKNFIGAIYTGGGTTVGEPANF</sequence>
<feature type="domain" description="Peptidase metallopeptidase" evidence="2">
    <location>
        <begin position="83"/>
        <end position="230"/>
    </location>
</feature>
<dbReference type="PROSITE" id="PS51257">
    <property type="entry name" value="PROKAR_LIPOPROTEIN"/>
    <property type="match status" value="1"/>
</dbReference>
<evidence type="ECO:0000256" key="1">
    <source>
        <dbReference type="SAM" id="SignalP"/>
    </source>
</evidence>
<evidence type="ECO:0000313" key="3">
    <source>
        <dbReference type="EMBL" id="OOQ60132.1"/>
    </source>
</evidence>
<comment type="caution">
    <text evidence="3">The sequence shown here is derived from an EMBL/GenBank/DDBJ whole genome shotgun (WGS) entry which is preliminary data.</text>
</comment>
<dbReference type="GO" id="GO:0008270">
    <property type="term" value="F:zinc ion binding"/>
    <property type="evidence" value="ECO:0007669"/>
    <property type="project" value="InterPro"/>
</dbReference>
<dbReference type="InterPro" id="IPR024079">
    <property type="entry name" value="MetalloPept_cat_dom_sf"/>
</dbReference>
<dbReference type="AlphaFoldDB" id="A0A1S9PGP9"/>
<dbReference type="SMART" id="SM00235">
    <property type="entry name" value="ZnMc"/>
    <property type="match status" value="1"/>
</dbReference>
<feature type="chain" id="PRO_5012774921" description="Peptidase metallopeptidase domain-containing protein" evidence="1">
    <location>
        <begin position="18"/>
        <end position="296"/>
    </location>
</feature>
<dbReference type="GO" id="GO:0008237">
    <property type="term" value="F:metallopeptidase activity"/>
    <property type="evidence" value="ECO:0007669"/>
    <property type="project" value="InterPro"/>
</dbReference>
<keyword evidence="4" id="KW-1185">Reference proteome</keyword>
<dbReference type="EMBL" id="MBTF01000009">
    <property type="protein sequence ID" value="OOQ60132.1"/>
    <property type="molecule type" value="Genomic_DNA"/>
</dbReference>
<gene>
    <name evidence="3" type="ORF">BC343_26800</name>
</gene>
<dbReference type="Proteomes" id="UP000189739">
    <property type="component" value="Unassembled WGS sequence"/>
</dbReference>
<reference evidence="3 4" key="1">
    <citation type="submission" date="2016-07" db="EMBL/GenBank/DDBJ databases">
        <title>Genomic analysis of zinc-resistant bacterium Mucilaginibacter pedocola TBZ30.</title>
        <authorList>
            <person name="Huang J."/>
            <person name="Tang J."/>
        </authorList>
    </citation>
    <scope>NUCLEOTIDE SEQUENCE [LARGE SCALE GENOMIC DNA]</scope>
    <source>
        <strain evidence="3 4">TBZ30</strain>
    </source>
</reference>
<dbReference type="OrthoDB" id="3669864at2"/>
<dbReference type="SUPFAM" id="SSF55486">
    <property type="entry name" value="Metalloproteases ('zincins'), catalytic domain"/>
    <property type="match status" value="1"/>
</dbReference>